<sequence>MAAQKPFTVKWGILATGGIAESAYIYTSPTSQFGPVQHPISNTRAAFCRDLLCDPAVRDVHDVRHEIVAVASSSSADRAASFIQKINGPATAKAYGSYTELVDDPNIDIIYVATPHSHHFQNAMLALEAGKNVLCEKALTVTAAQTKKLVAMAQEKNLFLMEAVWTRYFPLSIKIRELIASGAIGRVHRTIADLSFGDGQDDGSVKYPDTNRMVNLDLAGGALLDLGIYALTWVFQTLYHLQEHKEAPNVLAAIDQYRTGADEATSIICHFPQNKMTGVATTSIQVATDPNGINSAGPAIRIQGTKGEIQVFGPAFRPTQYKVIRKGDTNVDTVDCPIPRDPKVDYGHGMFWEADECARCLRDGRKESKTLPLSESIVIMETMDSALQQGGIKYPELIATDVYDAKSPLNVGNQ</sequence>
<reference evidence="1" key="1">
    <citation type="submission" date="2022-08" db="EMBL/GenBank/DDBJ databases">
        <title>Genome Sequence of Lecanicillium fungicola.</title>
        <authorList>
            <person name="Buettner E."/>
        </authorList>
    </citation>
    <scope>NUCLEOTIDE SEQUENCE</scope>
    <source>
        <strain evidence="1">Babe33</strain>
    </source>
</reference>
<accession>A0ACC1MNN6</accession>
<dbReference type="EMBL" id="JANJQO010001949">
    <property type="protein sequence ID" value="KAJ2968615.1"/>
    <property type="molecule type" value="Genomic_DNA"/>
</dbReference>
<protein>
    <submittedName>
        <fullName evidence="1">Uncharacterized protein</fullName>
    </submittedName>
</protein>
<evidence type="ECO:0000313" key="2">
    <source>
        <dbReference type="Proteomes" id="UP001143910"/>
    </source>
</evidence>
<proteinExistence type="predicted"/>
<evidence type="ECO:0000313" key="1">
    <source>
        <dbReference type="EMBL" id="KAJ2968615.1"/>
    </source>
</evidence>
<comment type="caution">
    <text evidence="1">The sequence shown here is derived from an EMBL/GenBank/DDBJ whole genome shotgun (WGS) entry which is preliminary data.</text>
</comment>
<organism evidence="1 2">
    <name type="scientific">Zarea fungicola</name>
    <dbReference type="NCBI Taxonomy" id="93591"/>
    <lineage>
        <taxon>Eukaryota</taxon>
        <taxon>Fungi</taxon>
        <taxon>Dikarya</taxon>
        <taxon>Ascomycota</taxon>
        <taxon>Pezizomycotina</taxon>
        <taxon>Sordariomycetes</taxon>
        <taxon>Hypocreomycetidae</taxon>
        <taxon>Hypocreales</taxon>
        <taxon>Cordycipitaceae</taxon>
        <taxon>Zarea</taxon>
    </lineage>
</organism>
<name>A0ACC1MNN6_9HYPO</name>
<dbReference type="Proteomes" id="UP001143910">
    <property type="component" value="Unassembled WGS sequence"/>
</dbReference>
<keyword evidence="2" id="KW-1185">Reference proteome</keyword>
<gene>
    <name evidence="1" type="ORF">NQ176_g9089</name>
</gene>